<dbReference type="Proteomes" id="UP000034231">
    <property type="component" value="Unassembled WGS sequence"/>
</dbReference>
<dbReference type="InterPro" id="IPR023365">
    <property type="entry name" value="Sortase_dom-sf"/>
</dbReference>
<evidence type="ECO:0000313" key="2">
    <source>
        <dbReference type="EMBL" id="KKQ48802.1"/>
    </source>
</evidence>
<dbReference type="InterPro" id="IPR005754">
    <property type="entry name" value="Sortase"/>
</dbReference>
<evidence type="ECO:0000313" key="3">
    <source>
        <dbReference type="Proteomes" id="UP000034231"/>
    </source>
</evidence>
<keyword evidence="1" id="KW-0378">Hydrolase</keyword>
<sequence>MRIFATALIGLALTVILFIFGPVIKQELSYSFNRMSGVQYSIDNIDVWSFQRPINAPNINFSIIIPKLNAVSAIVENVDPLNQDEYLNALKKGVAHARGSAFPGSVGNVFLFAHSTDTLINVGRYNAIFFLIGHLTEGDEVDIYYKGRLYKYIVYDKKVVEPTDVEYLGTLTEGEKTLTLQTCYPPGTTFKRLVILAKLKESE</sequence>
<comment type="caution">
    <text evidence="2">The sequence shown here is derived from an EMBL/GenBank/DDBJ whole genome shotgun (WGS) entry which is preliminary data.</text>
</comment>
<organism evidence="2 3">
    <name type="scientific">Candidatus Shapirobacteria bacterium GW2011_GWE1_38_10</name>
    <dbReference type="NCBI Taxonomy" id="1618488"/>
    <lineage>
        <taxon>Bacteria</taxon>
        <taxon>Candidatus Shapironibacteriota</taxon>
    </lineage>
</organism>
<evidence type="ECO:0000256" key="1">
    <source>
        <dbReference type="ARBA" id="ARBA00022801"/>
    </source>
</evidence>
<evidence type="ECO:0008006" key="4">
    <source>
        <dbReference type="Google" id="ProtNLM"/>
    </source>
</evidence>
<dbReference type="NCBIfam" id="TIGR01076">
    <property type="entry name" value="sortase_fam"/>
    <property type="match status" value="1"/>
</dbReference>
<name>A0A0G0I2L1_9BACT</name>
<accession>A0A0G0I2L1</accession>
<dbReference type="SUPFAM" id="SSF63817">
    <property type="entry name" value="Sortase"/>
    <property type="match status" value="1"/>
</dbReference>
<reference evidence="2 3" key="1">
    <citation type="journal article" date="2015" name="Nature">
        <title>rRNA introns, odd ribosomes, and small enigmatic genomes across a large radiation of phyla.</title>
        <authorList>
            <person name="Brown C.T."/>
            <person name="Hug L.A."/>
            <person name="Thomas B.C."/>
            <person name="Sharon I."/>
            <person name="Castelle C.J."/>
            <person name="Singh A."/>
            <person name="Wilkins M.J."/>
            <person name="Williams K.H."/>
            <person name="Banfield J.F."/>
        </authorList>
    </citation>
    <scope>NUCLEOTIDE SEQUENCE [LARGE SCALE GENOMIC DNA]</scope>
</reference>
<proteinExistence type="predicted"/>
<protein>
    <recommendedName>
        <fullName evidence="4">Sortase family protein</fullName>
    </recommendedName>
</protein>
<dbReference type="Pfam" id="PF04203">
    <property type="entry name" value="Sortase"/>
    <property type="match status" value="1"/>
</dbReference>
<dbReference type="Gene3D" id="2.40.260.10">
    <property type="entry name" value="Sortase"/>
    <property type="match status" value="1"/>
</dbReference>
<dbReference type="AlphaFoldDB" id="A0A0G0I2L1"/>
<dbReference type="EMBL" id="LBTX01000024">
    <property type="protein sequence ID" value="KKQ48802.1"/>
    <property type="molecule type" value="Genomic_DNA"/>
</dbReference>
<dbReference type="GO" id="GO:0016787">
    <property type="term" value="F:hydrolase activity"/>
    <property type="evidence" value="ECO:0007669"/>
    <property type="project" value="UniProtKB-KW"/>
</dbReference>
<gene>
    <name evidence="2" type="ORF">US68_C0024G0007</name>
</gene>